<dbReference type="KEGG" id="apel:CA267_012985"/>
<keyword evidence="3" id="KW-1185">Reference proteome</keyword>
<dbReference type="InterPro" id="IPR021254">
    <property type="entry name" value="DUF2806"/>
</dbReference>
<proteinExistence type="predicted"/>
<dbReference type="OrthoDB" id="886161at2"/>
<dbReference type="Pfam" id="PF10987">
    <property type="entry name" value="DUF2806"/>
    <property type="match status" value="1"/>
</dbReference>
<sequence>MKISTDTQSSPIQQIKPAKANKKEDAQPPKEQLAVISTTANHQRMKSLFARVGIRQNMPLHDAKSRRNALDRRKEMLALQKVNNLQAVLEVALNVTLPEGNQEQVDPDWFFAFSQLAENIHSPAMQELWGKIFAVEVNKPGSFSLRSLETLKVLTQRDAKIFSRAAALASRRSGDTTPRIIVGYHQRKGLMSLFRPGPPEHLNLSAYGLSYPDLLALTDMKLIFASEIESGELAPGTKVQWRCTNETFSLTANKPGVALVYYKFTAVGAELFKLINRHDNQHYLAAIKHLLTAAFTVD</sequence>
<organism evidence="2 3">
    <name type="scientific">Alteromonas pelagimontana</name>
    <dbReference type="NCBI Taxonomy" id="1858656"/>
    <lineage>
        <taxon>Bacteria</taxon>
        <taxon>Pseudomonadati</taxon>
        <taxon>Pseudomonadota</taxon>
        <taxon>Gammaproteobacteria</taxon>
        <taxon>Alteromonadales</taxon>
        <taxon>Alteromonadaceae</taxon>
        <taxon>Alteromonas/Salinimonas group</taxon>
        <taxon>Alteromonas</taxon>
    </lineage>
</organism>
<protein>
    <submittedName>
        <fullName evidence="2">TIGR03899 family protein</fullName>
    </submittedName>
</protein>
<dbReference type="EMBL" id="CP052766">
    <property type="protein sequence ID" value="QJR81618.1"/>
    <property type="molecule type" value="Genomic_DNA"/>
</dbReference>
<dbReference type="AlphaFoldDB" id="A0A6M4MFF6"/>
<gene>
    <name evidence="2" type="ORF">CA267_012985</name>
</gene>
<dbReference type="Proteomes" id="UP000219285">
    <property type="component" value="Chromosome"/>
</dbReference>
<dbReference type="NCBIfam" id="TIGR03899">
    <property type="entry name" value="TIGR03899 family protein"/>
    <property type="match status" value="1"/>
</dbReference>
<evidence type="ECO:0000313" key="2">
    <source>
        <dbReference type="EMBL" id="QJR81618.1"/>
    </source>
</evidence>
<feature type="region of interest" description="Disordered" evidence="1">
    <location>
        <begin position="1"/>
        <end position="31"/>
    </location>
</feature>
<name>A0A6M4MFF6_9ALTE</name>
<accession>A0A6M4MFF6</accession>
<dbReference type="RefSeq" id="WP_083638578.1">
    <property type="nucleotide sequence ID" value="NZ_CP052766.1"/>
</dbReference>
<evidence type="ECO:0000256" key="1">
    <source>
        <dbReference type="SAM" id="MobiDB-lite"/>
    </source>
</evidence>
<feature type="compositionally biased region" description="Polar residues" evidence="1">
    <location>
        <begin position="1"/>
        <end position="13"/>
    </location>
</feature>
<reference evidence="3" key="1">
    <citation type="submission" date="2014-12" db="EMBL/GenBank/DDBJ databases">
        <title>Complete genome sequence of a multi-drug resistant Klebsiella pneumoniae.</title>
        <authorList>
            <person name="Hua X."/>
            <person name="Chen Q."/>
            <person name="Li X."/>
            <person name="Feng Y."/>
            <person name="Ruan Z."/>
            <person name="Yu Y."/>
        </authorList>
    </citation>
    <scope>NUCLEOTIDE SEQUENCE [LARGE SCALE GENOMIC DNA]</scope>
    <source>
        <strain evidence="3">5.12</strain>
    </source>
</reference>
<reference evidence="2 3" key="2">
    <citation type="submission" date="2020-04" db="EMBL/GenBank/DDBJ databases">
        <title>Complete genome sequence of Alteromonas pelagimontana 5.12T.</title>
        <authorList>
            <person name="Sinha R.K."/>
            <person name="Krishnan K.P."/>
            <person name="Kurian J.P."/>
        </authorList>
    </citation>
    <scope>NUCLEOTIDE SEQUENCE [LARGE SCALE GENOMIC DNA]</scope>
    <source>
        <strain evidence="2 3">5.12</strain>
    </source>
</reference>
<evidence type="ECO:0000313" key="3">
    <source>
        <dbReference type="Proteomes" id="UP000219285"/>
    </source>
</evidence>